<accession>A0A4Q1V217</accession>
<feature type="domain" description="ChsH2 rubredoxin-like zinc ribbon" evidence="2">
    <location>
        <begin position="24"/>
        <end position="56"/>
    </location>
</feature>
<dbReference type="InterPro" id="IPR012340">
    <property type="entry name" value="NA-bd_OB-fold"/>
</dbReference>
<dbReference type="InterPro" id="IPR052513">
    <property type="entry name" value="Thioester_dehydratase-like"/>
</dbReference>
<evidence type="ECO:0000313" key="3">
    <source>
        <dbReference type="EMBL" id="RXT45611.1"/>
    </source>
</evidence>
<dbReference type="Pfam" id="PF12172">
    <property type="entry name" value="zf-ChsH2"/>
    <property type="match status" value="1"/>
</dbReference>
<gene>
    <name evidence="3" type="ORF">B5V03_18185</name>
</gene>
<organism evidence="3 4">
    <name type="scientific">Bradyrhizobium betae</name>
    <dbReference type="NCBI Taxonomy" id="244734"/>
    <lineage>
        <taxon>Bacteria</taxon>
        <taxon>Pseudomonadati</taxon>
        <taxon>Pseudomonadota</taxon>
        <taxon>Alphaproteobacteria</taxon>
        <taxon>Hyphomicrobiales</taxon>
        <taxon>Nitrobacteraceae</taxon>
        <taxon>Bradyrhizobium</taxon>
    </lineage>
</organism>
<sequence length="134" mass="14766">MTTTYQDRPLGSAVHDDATEPFFAATAAGSLRIKVCISCRKPHWYPRALCPYCLGDTEWREATGKGGIYSVSVTRRAGPIPYAIAYVRLDEGVTMLSNIVDCDLDSLRIGQRVHVVFKPAEDKAMIPMFAPDQG</sequence>
<keyword evidence="4" id="KW-1185">Reference proteome</keyword>
<dbReference type="RefSeq" id="WP_129271809.1">
    <property type="nucleotide sequence ID" value="NZ_MZXW01000021.1"/>
</dbReference>
<dbReference type="Proteomes" id="UP000290819">
    <property type="component" value="Unassembled WGS sequence"/>
</dbReference>
<evidence type="ECO:0000313" key="4">
    <source>
        <dbReference type="Proteomes" id="UP000290819"/>
    </source>
</evidence>
<protein>
    <submittedName>
        <fullName evidence="3">DNA-binding protein</fullName>
    </submittedName>
</protein>
<evidence type="ECO:0000259" key="1">
    <source>
        <dbReference type="Pfam" id="PF01796"/>
    </source>
</evidence>
<dbReference type="GO" id="GO:0003677">
    <property type="term" value="F:DNA binding"/>
    <property type="evidence" value="ECO:0007669"/>
    <property type="project" value="UniProtKB-KW"/>
</dbReference>
<dbReference type="PANTHER" id="PTHR34075">
    <property type="entry name" value="BLR3430 PROTEIN"/>
    <property type="match status" value="1"/>
</dbReference>
<dbReference type="EMBL" id="MZXW01000021">
    <property type="protein sequence ID" value="RXT45611.1"/>
    <property type="molecule type" value="Genomic_DNA"/>
</dbReference>
<comment type="caution">
    <text evidence="3">The sequence shown here is derived from an EMBL/GenBank/DDBJ whole genome shotgun (WGS) entry which is preliminary data.</text>
</comment>
<dbReference type="Gene3D" id="6.10.30.10">
    <property type="match status" value="1"/>
</dbReference>
<dbReference type="PANTHER" id="PTHR34075:SF5">
    <property type="entry name" value="BLR3430 PROTEIN"/>
    <property type="match status" value="1"/>
</dbReference>
<dbReference type="Pfam" id="PF01796">
    <property type="entry name" value="OB_ChsH2_C"/>
    <property type="match status" value="1"/>
</dbReference>
<reference evidence="3 4" key="1">
    <citation type="submission" date="2017-03" db="EMBL/GenBank/DDBJ databases">
        <authorList>
            <person name="Safronova V.I."/>
            <person name="Sazanova A.L."/>
            <person name="Chirak E.R."/>
        </authorList>
    </citation>
    <scope>NUCLEOTIDE SEQUENCE [LARGE SCALE GENOMIC DNA]</scope>
    <source>
        <strain evidence="3 4">Opo-243</strain>
    </source>
</reference>
<dbReference type="OrthoDB" id="7595207at2"/>
<dbReference type="SUPFAM" id="SSF50249">
    <property type="entry name" value="Nucleic acid-binding proteins"/>
    <property type="match status" value="1"/>
</dbReference>
<dbReference type="InterPro" id="IPR022002">
    <property type="entry name" value="ChsH2_Znr"/>
</dbReference>
<dbReference type="AlphaFoldDB" id="A0A4Q1V217"/>
<keyword evidence="3" id="KW-0238">DNA-binding</keyword>
<evidence type="ECO:0000259" key="2">
    <source>
        <dbReference type="Pfam" id="PF12172"/>
    </source>
</evidence>
<feature type="domain" description="ChsH2 C-terminal OB-fold" evidence="1">
    <location>
        <begin position="59"/>
        <end position="118"/>
    </location>
</feature>
<proteinExistence type="predicted"/>
<dbReference type="InterPro" id="IPR002878">
    <property type="entry name" value="ChsH2_C"/>
</dbReference>
<name>A0A4Q1V217_9BRAD</name>